<name>A0A1I6ZC39_9ACTN</name>
<dbReference type="Gene3D" id="2.60.120.260">
    <property type="entry name" value="Galactose-binding domain-like"/>
    <property type="match status" value="1"/>
</dbReference>
<proteinExistence type="predicted"/>
<sequence length="281" mass="32129">MPAPEKTSTETELVRDPWLKQFHTKQGTPRSGDVTRYVDFRYSWVDYFEHWEAYYLAREDSADIPVTVHLEFDYPELMLPPGAPEDAKVVDLNGWGNQGYIQQGIPTTKGAHYRLSYWVGFDMHELAKGGKKMAARGYVLDGYSKKELNEKTVTVVHENGTVNSKNKSPKPNWKKTETTFTAQSALTIIRLVDWTGPEKDPGTKRDGIIGADVTGISVRKAGSSDDDDNQDDTGKDREQLRKELEECRKNCQRKADDAYREGRKDAWKDAWKRYKINKGDQ</sequence>
<reference evidence="3" key="1">
    <citation type="submission" date="2016-10" db="EMBL/GenBank/DDBJ databases">
        <authorList>
            <person name="Varghese N."/>
            <person name="Submissions S."/>
        </authorList>
    </citation>
    <scope>NUCLEOTIDE SEQUENCE [LARGE SCALE GENOMIC DNA]</scope>
    <source>
        <strain evidence="3">DSM 45501</strain>
    </source>
</reference>
<evidence type="ECO:0000313" key="2">
    <source>
        <dbReference type="EMBL" id="SFT60205.1"/>
    </source>
</evidence>
<organism evidence="2 3">
    <name type="scientific">Actinopolyspora righensis</name>
    <dbReference type="NCBI Taxonomy" id="995060"/>
    <lineage>
        <taxon>Bacteria</taxon>
        <taxon>Bacillati</taxon>
        <taxon>Actinomycetota</taxon>
        <taxon>Actinomycetes</taxon>
        <taxon>Actinopolysporales</taxon>
        <taxon>Actinopolysporaceae</taxon>
        <taxon>Actinopolyspora</taxon>
        <taxon>Actinopolyspora alba group</taxon>
    </lineage>
</organism>
<dbReference type="Proteomes" id="UP000199165">
    <property type="component" value="Unassembled WGS sequence"/>
</dbReference>
<gene>
    <name evidence="2" type="ORF">SAMN04487904_104195</name>
</gene>
<evidence type="ECO:0000313" key="3">
    <source>
        <dbReference type="Proteomes" id="UP000199165"/>
    </source>
</evidence>
<dbReference type="EMBL" id="FPAT01000004">
    <property type="protein sequence ID" value="SFT60205.1"/>
    <property type="molecule type" value="Genomic_DNA"/>
</dbReference>
<dbReference type="STRING" id="995060.SAMN04487904_104195"/>
<feature type="region of interest" description="Disordered" evidence="1">
    <location>
        <begin position="197"/>
        <end position="238"/>
    </location>
</feature>
<protein>
    <submittedName>
        <fullName evidence="2">Uncharacterized protein</fullName>
    </submittedName>
</protein>
<keyword evidence="3" id="KW-1185">Reference proteome</keyword>
<feature type="compositionally biased region" description="Basic and acidic residues" evidence="1">
    <location>
        <begin position="197"/>
        <end position="207"/>
    </location>
</feature>
<dbReference type="RefSeq" id="WP_092976762.1">
    <property type="nucleotide sequence ID" value="NZ_FPAT01000004.1"/>
</dbReference>
<dbReference type="AlphaFoldDB" id="A0A1I6ZC39"/>
<accession>A0A1I6ZC39</accession>
<evidence type="ECO:0000256" key="1">
    <source>
        <dbReference type="SAM" id="MobiDB-lite"/>
    </source>
</evidence>